<evidence type="ECO:0000313" key="3">
    <source>
        <dbReference type="EMBL" id="WDF68963.1"/>
    </source>
</evidence>
<dbReference type="Pfam" id="PF00534">
    <property type="entry name" value="Glycos_transf_1"/>
    <property type="match status" value="1"/>
</dbReference>
<evidence type="ECO:0000313" key="4">
    <source>
        <dbReference type="Proteomes" id="UP001221558"/>
    </source>
</evidence>
<accession>A0ABY7WIG0</accession>
<reference evidence="3 4" key="1">
    <citation type="submission" date="2023-02" db="EMBL/GenBank/DDBJ databases">
        <title>Genome sequence of Sphingobacterium sp. KACC 22765.</title>
        <authorList>
            <person name="Kim S."/>
            <person name="Heo J."/>
            <person name="Kwon S.-W."/>
        </authorList>
    </citation>
    <scope>NUCLEOTIDE SEQUENCE [LARGE SCALE GENOMIC DNA]</scope>
    <source>
        <strain evidence="3 4">KACC 22765</strain>
    </source>
</reference>
<name>A0ABY7WIG0_9SPHI</name>
<evidence type="ECO:0000256" key="1">
    <source>
        <dbReference type="ARBA" id="ARBA00022679"/>
    </source>
</evidence>
<evidence type="ECO:0000259" key="2">
    <source>
        <dbReference type="Pfam" id="PF00534"/>
    </source>
</evidence>
<dbReference type="Gene3D" id="3.40.50.2000">
    <property type="entry name" value="Glycogen Phosphorylase B"/>
    <property type="match status" value="1"/>
</dbReference>
<dbReference type="PANTHER" id="PTHR46401:SF2">
    <property type="entry name" value="GLYCOSYLTRANSFERASE WBBK-RELATED"/>
    <property type="match status" value="1"/>
</dbReference>
<protein>
    <recommendedName>
        <fullName evidence="2">Glycosyl transferase family 1 domain-containing protein</fullName>
    </recommendedName>
</protein>
<proteinExistence type="predicted"/>
<dbReference type="Proteomes" id="UP001221558">
    <property type="component" value="Chromosome"/>
</dbReference>
<dbReference type="SUPFAM" id="SSF53756">
    <property type="entry name" value="UDP-Glycosyltransferase/glycogen phosphorylase"/>
    <property type="match status" value="1"/>
</dbReference>
<dbReference type="EMBL" id="CP117880">
    <property type="protein sequence ID" value="WDF68963.1"/>
    <property type="molecule type" value="Genomic_DNA"/>
</dbReference>
<organism evidence="3 4">
    <name type="scientific">Sphingobacterium oryzagri</name>
    <dbReference type="NCBI Taxonomy" id="3025669"/>
    <lineage>
        <taxon>Bacteria</taxon>
        <taxon>Pseudomonadati</taxon>
        <taxon>Bacteroidota</taxon>
        <taxon>Sphingobacteriia</taxon>
        <taxon>Sphingobacteriales</taxon>
        <taxon>Sphingobacteriaceae</taxon>
        <taxon>Sphingobacterium</taxon>
    </lineage>
</organism>
<sequence>MKEINIFSFGDSKLPRTWSNVPYLLSKTLEEKGYKINRLDINPNRYLQYIYNRFIYPITKLRRKDNVYLYERTYINYLLTYLRIYIFNKRYSNADLNITTNFSFYNRFSEKPNILLCDWDLNIGIRDFLSRDPYPMELKAIQRQKNVIEKSDLVISLFPKAAQKMRKTYENQHIYHLGTNVINSLYEGQLNEEEIIAKKKQSFEFLFVGSKNYIQGAKLLVEAASLLTAVYPDIRVNIVGISEDDFPLKYNFVKLYGYLDKNDRSDRAVYYDLMLKARIFINPTKTWGGYSSTIEAMYFYNPIIISPYGEFTEEFGDEISFGKYCHDFSVEYLVGCIRDIVDSDSYLTMCSNAHSVVENYTWDNYVDKILEKLYSNTSHQ</sequence>
<gene>
    <name evidence="3" type="ORF">PQ465_00980</name>
</gene>
<dbReference type="InterPro" id="IPR001296">
    <property type="entry name" value="Glyco_trans_1"/>
</dbReference>
<keyword evidence="4" id="KW-1185">Reference proteome</keyword>
<dbReference type="PANTHER" id="PTHR46401">
    <property type="entry name" value="GLYCOSYLTRANSFERASE WBBK-RELATED"/>
    <property type="match status" value="1"/>
</dbReference>
<dbReference type="RefSeq" id="WP_274267691.1">
    <property type="nucleotide sequence ID" value="NZ_CP117880.1"/>
</dbReference>
<feature type="domain" description="Glycosyl transferase family 1" evidence="2">
    <location>
        <begin position="193"/>
        <end position="350"/>
    </location>
</feature>
<keyword evidence="1" id="KW-0808">Transferase</keyword>